<accession>A0A520KRR5</accession>
<evidence type="ECO:0000259" key="2">
    <source>
        <dbReference type="Pfam" id="PF02272"/>
    </source>
</evidence>
<evidence type="ECO:0000259" key="1">
    <source>
        <dbReference type="Pfam" id="PF01368"/>
    </source>
</evidence>
<dbReference type="InterPro" id="IPR038763">
    <property type="entry name" value="DHH_sf"/>
</dbReference>
<gene>
    <name evidence="3" type="ORF">EF806_06285</name>
</gene>
<dbReference type="Pfam" id="PF02272">
    <property type="entry name" value="DHHA1"/>
    <property type="match status" value="1"/>
</dbReference>
<protein>
    <submittedName>
        <fullName evidence="3">Uncharacterized protein</fullName>
    </submittedName>
</protein>
<dbReference type="AlphaFoldDB" id="A0A520KRR5"/>
<feature type="domain" description="DDH" evidence="1">
    <location>
        <begin position="4"/>
        <end position="128"/>
    </location>
</feature>
<evidence type="ECO:0000313" key="3">
    <source>
        <dbReference type="EMBL" id="RZN63839.1"/>
    </source>
</evidence>
<dbReference type="SUPFAM" id="SSF64182">
    <property type="entry name" value="DHH phosphoesterases"/>
    <property type="match status" value="1"/>
</dbReference>
<evidence type="ECO:0000313" key="4">
    <source>
        <dbReference type="Proteomes" id="UP000317158"/>
    </source>
</evidence>
<dbReference type="GO" id="GO:0003676">
    <property type="term" value="F:nucleic acid binding"/>
    <property type="evidence" value="ECO:0007669"/>
    <property type="project" value="InterPro"/>
</dbReference>
<proteinExistence type="predicted"/>
<dbReference type="Pfam" id="PF01368">
    <property type="entry name" value="DHH"/>
    <property type="match status" value="1"/>
</dbReference>
<dbReference type="PANTHER" id="PTHR42146">
    <property type="entry name" value="3',5'-CYCLIC-NUCLEOTIDE PHOSPHODIESTERASE"/>
    <property type="match status" value="1"/>
</dbReference>
<dbReference type="InterPro" id="IPR052968">
    <property type="entry name" value="Nucleotide_metab_enz"/>
</dbReference>
<dbReference type="Gene3D" id="3.10.310.30">
    <property type="match status" value="1"/>
</dbReference>
<name>A0A520KRR5_METT2</name>
<comment type="caution">
    <text evidence="3">The sequence shown here is derived from an EMBL/GenBank/DDBJ whole genome shotgun (WGS) entry which is preliminary data.</text>
</comment>
<dbReference type="InterPro" id="IPR003156">
    <property type="entry name" value="DHHA1_dom"/>
</dbReference>
<dbReference type="InterPro" id="IPR001667">
    <property type="entry name" value="DDH_dom"/>
</dbReference>
<organism evidence="3 4">
    <name type="scientific">Methanoliparum thermophilum</name>
    <dbReference type="NCBI Taxonomy" id="2491083"/>
    <lineage>
        <taxon>Archaea</taxon>
        <taxon>Methanobacteriati</taxon>
        <taxon>Methanobacteriota</taxon>
        <taxon>Candidatus Methanoliparia</taxon>
        <taxon>Candidatus Methanoliparales</taxon>
        <taxon>Candidatus Methanoliparaceae</taxon>
        <taxon>Candidatus Methanoliparum</taxon>
    </lineage>
</organism>
<sequence length="314" mass="36549">MKKTTVITHMDADGILSLATFLRYTRSVEEVKKDALSVYFTSPVNLLNTILISILNKRRVNNLEMLYIFDLSGYRESIISASIYKKAVWIDHHHWEIVKKPENIEFYIDPTSNSACRLVSEYLSTHYFEDVADEIDTNNIKTDYGEKIRTIVSYLRDENRGKILFEKLYKFAEDLACTGFDILYNAYYESMIDLYKKTLEEIDEIIVNYLNIYRVDDLKVAVVTSDKSLPVYHVYNKLMDHKDAPFDLILTVFYFDNITKIEFRTQTNFNTRDLAKMFGGGGHIYASGATVDGHITIDEIVHNIKIRLMNEENI</sequence>
<dbReference type="EMBL" id="RXIF01000012">
    <property type="protein sequence ID" value="RZN63839.1"/>
    <property type="molecule type" value="Genomic_DNA"/>
</dbReference>
<dbReference type="PANTHER" id="PTHR42146:SF1">
    <property type="entry name" value="OLIGORIBONUCLEASE NRNB"/>
    <property type="match status" value="1"/>
</dbReference>
<dbReference type="Proteomes" id="UP000317158">
    <property type="component" value="Unassembled WGS sequence"/>
</dbReference>
<feature type="domain" description="DHHA1" evidence="2">
    <location>
        <begin position="234"/>
        <end position="305"/>
    </location>
</feature>
<reference evidence="3 4" key="1">
    <citation type="journal article" date="2019" name="Nat. Microbiol.">
        <title>Wide diversity of methane and short-chain alkane metabolisms in uncultured archaea.</title>
        <authorList>
            <person name="Borrel G."/>
            <person name="Adam P.S."/>
            <person name="McKay L.J."/>
            <person name="Chen L.X."/>
            <person name="Sierra-Garcia I.N."/>
            <person name="Sieber C.M."/>
            <person name="Letourneur Q."/>
            <person name="Ghozlane A."/>
            <person name="Andersen G.L."/>
            <person name="Li W.J."/>
            <person name="Hallam S.J."/>
            <person name="Muyzer G."/>
            <person name="de Oliveira V.M."/>
            <person name="Inskeep W.P."/>
            <person name="Banfield J.F."/>
            <person name="Gribaldo S."/>
        </authorList>
    </citation>
    <scope>NUCLEOTIDE SEQUENCE [LARGE SCALE GENOMIC DNA]</scope>
    <source>
        <strain evidence="3">NM1a</strain>
    </source>
</reference>